<reference evidence="1 2" key="1">
    <citation type="submission" date="2014-04" db="EMBL/GenBank/DDBJ databases">
        <authorList>
            <person name="Sears C."/>
            <person name="Carroll K."/>
            <person name="Sack B.R."/>
            <person name="Qadri F."/>
            <person name="Myers L.L."/>
            <person name="Chung G.-T."/>
            <person name="Escheverria P."/>
            <person name="Fraser C.M."/>
            <person name="Sadzewicz L."/>
            <person name="Shefchek K.A."/>
            <person name="Tallon L."/>
            <person name="Das S.P."/>
            <person name="Daugherty S."/>
            <person name="Mongodin E.F."/>
        </authorList>
    </citation>
    <scope>NUCLEOTIDE SEQUENCE [LARGE SCALE GENOMIC DNA]</scope>
    <source>
        <strain evidence="1 2">3975 RP4</strain>
    </source>
</reference>
<gene>
    <name evidence="1" type="ORF">M099_0850</name>
</gene>
<dbReference type="AlphaFoldDB" id="A0A069SMW4"/>
<protein>
    <submittedName>
        <fullName evidence="1">Uncharacterized protein</fullName>
    </submittedName>
</protein>
<organism evidence="1 2">
    <name type="scientific">Phocaeicola vulgatus str. 3975 RP4</name>
    <dbReference type="NCBI Taxonomy" id="1339352"/>
    <lineage>
        <taxon>Bacteria</taxon>
        <taxon>Pseudomonadati</taxon>
        <taxon>Bacteroidota</taxon>
        <taxon>Bacteroidia</taxon>
        <taxon>Bacteroidales</taxon>
        <taxon>Bacteroidaceae</taxon>
        <taxon>Phocaeicola</taxon>
    </lineage>
</organism>
<evidence type="ECO:0000313" key="1">
    <source>
        <dbReference type="EMBL" id="KDS55553.1"/>
    </source>
</evidence>
<sequence length="56" mass="6354">MVALLCAGYPAAQFENGSVLKFGPLTQNCKRLRDSILSPIFHSYIFAMYKNESLWI</sequence>
<dbReference type="EMBL" id="JNHM01000012">
    <property type="protein sequence ID" value="KDS55553.1"/>
    <property type="molecule type" value="Genomic_DNA"/>
</dbReference>
<comment type="caution">
    <text evidence="1">The sequence shown here is derived from an EMBL/GenBank/DDBJ whole genome shotgun (WGS) entry which is preliminary data.</text>
</comment>
<name>A0A069SMW4_PHOVU</name>
<accession>A0A069SMW4</accession>
<proteinExistence type="predicted"/>
<dbReference type="Proteomes" id="UP000027661">
    <property type="component" value="Unassembled WGS sequence"/>
</dbReference>
<evidence type="ECO:0000313" key="2">
    <source>
        <dbReference type="Proteomes" id="UP000027661"/>
    </source>
</evidence>